<feature type="transmembrane region" description="Helical" evidence="17">
    <location>
        <begin position="50"/>
        <end position="68"/>
    </location>
</feature>
<accession>A0A9D1MYC1</accession>
<dbReference type="InterPro" id="IPR003824">
    <property type="entry name" value="UppP"/>
</dbReference>
<proteinExistence type="inferred from homology"/>
<evidence type="ECO:0000256" key="10">
    <source>
        <dbReference type="ARBA" id="ARBA00022989"/>
    </source>
</evidence>
<evidence type="ECO:0000256" key="13">
    <source>
        <dbReference type="ARBA" id="ARBA00023316"/>
    </source>
</evidence>
<dbReference type="GO" id="GO:0050380">
    <property type="term" value="F:undecaprenyl-diphosphatase activity"/>
    <property type="evidence" value="ECO:0007669"/>
    <property type="project" value="UniProtKB-UniRule"/>
</dbReference>
<dbReference type="HAMAP" id="MF_01006">
    <property type="entry name" value="Undec_diphosphatase"/>
    <property type="match status" value="1"/>
</dbReference>
<keyword evidence="7 17" id="KW-0378">Hydrolase</keyword>
<gene>
    <name evidence="17" type="primary">uppP</name>
    <name evidence="18" type="ORF">IAD26_01260</name>
</gene>
<keyword evidence="8 17" id="KW-0133">Cell shape</keyword>
<keyword evidence="5 17" id="KW-1003">Cell membrane</keyword>
<keyword evidence="6 17" id="KW-0812">Transmembrane</keyword>
<evidence type="ECO:0000256" key="7">
    <source>
        <dbReference type="ARBA" id="ARBA00022801"/>
    </source>
</evidence>
<feature type="transmembrane region" description="Helical" evidence="17">
    <location>
        <begin position="95"/>
        <end position="115"/>
    </location>
</feature>
<organism evidence="18 19">
    <name type="scientific">Candidatus Limenecus avicola</name>
    <dbReference type="NCBI Taxonomy" id="2840847"/>
    <lineage>
        <taxon>Bacteria</taxon>
        <taxon>Bacillati</taxon>
        <taxon>Bacillota</taxon>
        <taxon>Clostridia</taxon>
        <taxon>Eubacteriales</taxon>
        <taxon>Clostridiaceae</taxon>
        <taxon>Clostridiaceae incertae sedis</taxon>
        <taxon>Candidatus Limenecus</taxon>
    </lineage>
</organism>
<name>A0A9D1MYC1_9CLOT</name>
<dbReference type="GO" id="GO:0071555">
    <property type="term" value="P:cell wall organization"/>
    <property type="evidence" value="ECO:0007669"/>
    <property type="project" value="UniProtKB-KW"/>
</dbReference>
<evidence type="ECO:0000256" key="12">
    <source>
        <dbReference type="ARBA" id="ARBA00023251"/>
    </source>
</evidence>
<evidence type="ECO:0000256" key="3">
    <source>
        <dbReference type="ARBA" id="ARBA00012374"/>
    </source>
</evidence>
<evidence type="ECO:0000313" key="18">
    <source>
        <dbReference type="EMBL" id="HIU91742.1"/>
    </source>
</evidence>
<evidence type="ECO:0000313" key="19">
    <source>
        <dbReference type="Proteomes" id="UP000886748"/>
    </source>
</evidence>
<protein>
    <recommendedName>
        <fullName evidence="4 17">Undecaprenyl-diphosphatase</fullName>
        <ecNumber evidence="3 17">3.6.1.27</ecNumber>
    </recommendedName>
    <alternativeName>
        <fullName evidence="15 17">Bacitracin resistance protein</fullName>
    </alternativeName>
    <alternativeName>
        <fullName evidence="14 17">Undecaprenyl pyrophosphate phosphatase</fullName>
    </alternativeName>
</protein>
<dbReference type="GO" id="GO:0005886">
    <property type="term" value="C:plasma membrane"/>
    <property type="evidence" value="ECO:0007669"/>
    <property type="project" value="UniProtKB-SubCell"/>
</dbReference>
<comment type="miscellaneous">
    <text evidence="17">Bacitracin is thought to be involved in the inhibition of peptidoglycan synthesis by sequestering undecaprenyl diphosphate, thereby reducing the pool of lipid carrier available.</text>
</comment>
<reference evidence="18" key="2">
    <citation type="journal article" date="2021" name="PeerJ">
        <title>Extensive microbial diversity within the chicken gut microbiome revealed by metagenomics and culture.</title>
        <authorList>
            <person name="Gilroy R."/>
            <person name="Ravi A."/>
            <person name="Getino M."/>
            <person name="Pursley I."/>
            <person name="Horton D.L."/>
            <person name="Alikhan N.F."/>
            <person name="Baker D."/>
            <person name="Gharbi K."/>
            <person name="Hall N."/>
            <person name="Watson M."/>
            <person name="Adriaenssens E.M."/>
            <person name="Foster-Nyarko E."/>
            <person name="Jarju S."/>
            <person name="Secka A."/>
            <person name="Antonio M."/>
            <person name="Oren A."/>
            <person name="Chaudhuri R.R."/>
            <person name="La Ragione R."/>
            <person name="Hildebrand F."/>
            <person name="Pallen M.J."/>
        </authorList>
    </citation>
    <scope>NUCLEOTIDE SEQUENCE</scope>
    <source>
        <strain evidence="18">CHK154-7741</strain>
    </source>
</reference>
<keyword evidence="11 17" id="KW-0472">Membrane</keyword>
<feature type="transmembrane region" description="Helical" evidence="17">
    <location>
        <begin position="262"/>
        <end position="280"/>
    </location>
</feature>
<evidence type="ECO:0000256" key="4">
    <source>
        <dbReference type="ARBA" id="ARBA00021581"/>
    </source>
</evidence>
<feature type="transmembrane region" description="Helical" evidence="17">
    <location>
        <begin position="121"/>
        <end position="141"/>
    </location>
</feature>
<comment type="similarity">
    <text evidence="2 17">Belongs to the UppP family.</text>
</comment>
<evidence type="ECO:0000256" key="14">
    <source>
        <dbReference type="ARBA" id="ARBA00032707"/>
    </source>
</evidence>
<dbReference type="PANTHER" id="PTHR30622:SF2">
    <property type="entry name" value="UNDECAPRENYL-DIPHOSPHATASE"/>
    <property type="match status" value="1"/>
</dbReference>
<dbReference type="GO" id="GO:0009252">
    <property type="term" value="P:peptidoglycan biosynthetic process"/>
    <property type="evidence" value="ECO:0007669"/>
    <property type="project" value="UniProtKB-KW"/>
</dbReference>
<comment type="function">
    <text evidence="17">Catalyzes the dephosphorylation of undecaprenyl diphosphate (UPP). Confers resistance to bacitracin.</text>
</comment>
<keyword evidence="13 17" id="KW-0961">Cell wall biogenesis/degradation</keyword>
<dbReference type="GO" id="GO:0046677">
    <property type="term" value="P:response to antibiotic"/>
    <property type="evidence" value="ECO:0007669"/>
    <property type="project" value="UniProtKB-UniRule"/>
</dbReference>
<dbReference type="EC" id="3.6.1.27" evidence="3 17"/>
<dbReference type="EMBL" id="DVOD01000011">
    <property type="protein sequence ID" value="HIU91742.1"/>
    <property type="molecule type" value="Genomic_DNA"/>
</dbReference>
<keyword evidence="12 17" id="KW-0046">Antibiotic resistance</keyword>
<evidence type="ECO:0000256" key="2">
    <source>
        <dbReference type="ARBA" id="ARBA00010621"/>
    </source>
</evidence>
<reference evidence="18" key="1">
    <citation type="submission" date="2020-10" db="EMBL/GenBank/DDBJ databases">
        <authorList>
            <person name="Gilroy R."/>
        </authorList>
    </citation>
    <scope>NUCLEOTIDE SEQUENCE</scope>
    <source>
        <strain evidence="18">CHK154-7741</strain>
    </source>
</reference>
<feature type="transmembrane region" description="Helical" evidence="17">
    <location>
        <begin position="198"/>
        <end position="217"/>
    </location>
</feature>
<sequence>MNLIQAIIMGLIQGLTEFLPVSSSGHLVLTSSLYKYFTHKEFVTGSSEEVVFDIVLHVGTLLAVILFFKDDIIKITKAFINACIKKDFSDPEAKLAGFILLGTVFTILVAFPLKIVSESLINLPYIVGIFIFITGCILYLGEWASEKKAVKTDKVDLKTAIIIGLAQGIASIPGISRSGSTISTGILLGLDRVACARYSFLLSLPIIIGASIFYPVLEVDIHEFLQYNWLAFAVGFVVSFISGYFCIKYFLQFLGKHSMKIFAYYCWIAGAGMFVFFKFFA</sequence>
<evidence type="ECO:0000256" key="6">
    <source>
        <dbReference type="ARBA" id="ARBA00022692"/>
    </source>
</evidence>
<evidence type="ECO:0000256" key="15">
    <source>
        <dbReference type="ARBA" id="ARBA00032932"/>
    </source>
</evidence>
<keyword evidence="10 17" id="KW-1133">Transmembrane helix</keyword>
<evidence type="ECO:0000256" key="5">
    <source>
        <dbReference type="ARBA" id="ARBA00022475"/>
    </source>
</evidence>
<feature type="transmembrane region" description="Helical" evidence="17">
    <location>
        <begin position="229"/>
        <end position="250"/>
    </location>
</feature>
<evidence type="ECO:0000256" key="8">
    <source>
        <dbReference type="ARBA" id="ARBA00022960"/>
    </source>
</evidence>
<comment type="catalytic activity">
    <reaction evidence="16 17">
        <text>di-trans,octa-cis-undecaprenyl diphosphate + H2O = di-trans,octa-cis-undecaprenyl phosphate + phosphate + H(+)</text>
        <dbReference type="Rhea" id="RHEA:28094"/>
        <dbReference type="ChEBI" id="CHEBI:15377"/>
        <dbReference type="ChEBI" id="CHEBI:15378"/>
        <dbReference type="ChEBI" id="CHEBI:43474"/>
        <dbReference type="ChEBI" id="CHEBI:58405"/>
        <dbReference type="ChEBI" id="CHEBI:60392"/>
        <dbReference type="EC" id="3.6.1.27"/>
    </reaction>
</comment>
<comment type="caution">
    <text evidence="18">The sequence shown here is derived from an EMBL/GenBank/DDBJ whole genome shotgun (WGS) entry which is preliminary data.</text>
</comment>
<keyword evidence="9 17" id="KW-0573">Peptidoglycan synthesis</keyword>
<evidence type="ECO:0000256" key="17">
    <source>
        <dbReference type="HAMAP-Rule" id="MF_01006"/>
    </source>
</evidence>
<evidence type="ECO:0000256" key="11">
    <source>
        <dbReference type="ARBA" id="ARBA00023136"/>
    </source>
</evidence>
<dbReference type="PANTHER" id="PTHR30622">
    <property type="entry name" value="UNDECAPRENYL-DIPHOSPHATASE"/>
    <property type="match status" value="1"/>
</dbReference>
<dbReference type="AlphaFoldDB" id="A0A9D1MYC1"/>
<dbReference type="Pfam" id="PF02673">
    <property type="entry name" value="BacA"/>
    <property type="match status" value="1"/>
</dbReference>
<dbReference type="Proteomes" id="UP000886748">
    <property type="component" value="Unassembled WGS sequence"/>
</dbReference>
<evidence type="ECO:0000256" key="9">
    <source>
        <dbReference type="ARBA" id="ARBA00022984"/>
    </source>
</evidence>
<dbReference type="GO" id="GO:0008360">
    <property type="term" value="P:regulation of cell shape"/>
    <property type="evidence" value="ECO:0007669"/>
    <property type="project" value="UniProtKB-KW"/>
</dbReference>
<comment type="subcellular location">
    <subcellularLocation>
        <location evidence="1 17">Cell membrane</location>
        <topology evidence="1 17">Multi-pass membrane protein</topology>
    </subcellularLocation>
</comment>
<evidence type="ECO:0000256" key="1">
    <source>
        <dbReference type="ARBA" id="ARBA00004651"/>
    </source>
</evidence>
<evidence type="ECO:0000256" key="16">
    <source>
        <dbReference type="ARBA" id="ARBA00047594"/>
    </source>
</evidence>